<comment type="caution">
    <text evidence="1">The sequence shown here is derived from an EMBL/GenBank/DDBJ whole genome shotgun (WGS) entry which is preliminary data.</text>
</comment>
<dbReference type="Proteomes" id="UP000240638">
    <property type="component" value="Unassembled WGS sequence"/>
</dbReference>
<dbReference type="EMBL" id="PYUC01000016">
    <property type="protein sequence ID" value="PTB17814.1"/>
    <property type="molecule type" value="Genomic_DNA"/>
</dbReference>
<sequence>MTADDSNARGWPLNDIRGLASHVPEVDPCHYFDEQTRLAYKEALVKWPVLARLMGLMDEADKFRSLDAGTDTGEML</sequence>
<accession>A0A2T3XMS6</accession>
<evidence type="ECO:0000313" key="1">
    <source>
        <dbReference type="EMBL" id="PTB17814.1"/>
    </source>
</evidence>
<protein>
    <submittedName>
        <fullName evidence="1">Uncharacterized protein</fullName>
    </submittedName>
</protein>
<organism evidence="1 2">
    <name type="scientific">Trinickia symbiotica</name>
    <dbReference type="NCBI Taxonomy" id="863227"/>
    <lineage>
        <taxon>Bacteria</taxon>
        <taxon>Pseudomonadati</taxon>
        <taxon>Pseudomonadota</taxon>
        <taxon>Betaproteobacteria</taxon>
        <taxon>Burkholderiales</taxon>
        <taxon>Burkholderiaceae</taxon>
        <taxon>Trinickia</taxon>
    </lineage>
</organism>
<gene>
    <name evidence="1" type="ORF">C9I57_26760</name>
</gene>
<dbReference type="AlphaFoldDB" id="A0A2T3XMS6"/>
<proteinExistence type="predicted"/>
<name>A0A2T3XMS6_9BURK</name>
<reference evidence="1 2" key="1">
    <citation type="submission" date="2018-03" db="EMBL/GenBank/DDBJ databases">
        <title>Whole genome analyses suggest that Burkholderia sensu lato contains two further novel genera in the rhizoxinica-symbiotica group Mycetohabitans gen. nov., and Trinickia gen. nov.: implications for the evolution of diazotrophy and nodulation in the Burkholderiaceae.</title>
        <authorList>
            <person name="Estrada De Los Santos P."/>
            <person name="Palmer M."/>
            <person name="Chavez-Ramirez B."/>
            <person name="Steenkamp E.T."/>
            <person name="Hirsch A.M."/>
            <person name="Manyaka P."/>
            <person name="Maluk M."/>
            <person name="Lafos M."/>
            <person name="Crook M."/>
            <person name="Gross E."/>
            <person name="Simon M.F."/>
            <person name="Bueno Dos Reis Junior F."/>
            <person name="Poole P.S."/>
            <person name="Venter S.N."/>
            <person name="James E.K."/>
        </authorList>
    </citation>
    <scope>NUCLEOTIDE SEQUENCE [LARGE SCALE GENOMIC DNA]</scope>
    <source>
        <strain evidence="1 2">JPY-366</strain>
    </source>
</reference>
<evidence type="ECO:0000313" key="2">
    <source>
        <dbReference type="Proteomes" id="UP000240638"/>
    </source>
</evidence>
<dbReference type="RefSeq" id="WP_107153599.1">
    <property type="nucleotide sequence ID" value="NZ_PYUC01000016.1"/>
</dbReference>